<dbReference type="EMBL" id="DXDU01000006">
    <property type="protein sequence ID" value="HIY25592.1"/>
    <property type="molecule type" value="Genomic_DNA"/>
</dbReference>
<evidence type="ECO:0000256" key="5">
    <source>
        <dbReference type="ARBA" id="ARBA00022840"/>
    </source>
</evidence>
<dbReference type="SUPFAM" id="SSF53067">
    <property type="entry name" value="Actin-like ATPase domain"/>
    <property type="match status" value="2"/>
</dbReference>
<comment type="similarity">
    <text evidence="1">Belongs to the FGGY kinase family.</text>
</comment>
<evidence type="ECO:0000313" key="9">
    <source>
        <dbReference type="EMBL" id="HIY25592.1"/>
    </source>
</evidence>
<keyword evidence="5" id="KW-0067">ATP-binding</keyword>
<feature type="domain" description="Carbohydrate kinase FGGY N-terminal" evidence="7">
    <location>
        <begin position="13"/>
        <end position="252"/>
    </location>
</feature>
<dbReference type="CDD" id="cd07771">
    <property type="entry name" value="ASKHA_NBD_FGGY_RhaB-like"/>
    <property type="match status" value="1"/>
</dbReference>
<organism evidence="9 10">
    <name type="scientific">Candidatus Acutalibacter pullistercoris</name>
    <dbReference type="NCBI Taxonomy" id="2838418"/>
    <lineage>
        <taxon>Bacteria</taxon>
        <taxon>Bacillati</taxon>
        <taxon>Bacillota</taxon>
        <taxon>Clostridia</taxon>
        <taxon>Eubacteriales</taxon>
        <taxon>Acutalibacteraceae</taxon>
        <taxon>Acutalibacter</taxon>
    </lineage>
</organism>
<evidence type="ECO:0000259" key="7">
    <source>
        <dbReference type="Pfam" id="PF00370"/>
    </source>
</evidence>
<keyword evidence="2" id="KW-0808">Transferase</keyword>
<comment type="caution">
    <text evidence="9">The sequence shown here is derived from an EMBL/GenBank/DDBJ whole genome shotgun (WGS) entry which is preliminary data.</text>
</comment>
<keyword evidence="6" id="KW-0684">Rhamnose metabolism</keyword>
<dbReference type="Pfam" id="PF02782">
    <property type="entry name" value="FGGY_C"/>
    <property type="match status" value="1"/>
</dbReference>
<dbReference type="GO" id="GO:0008993">
    <property type="term" value="F:rhamnulokinase activity"/>
    <property type="evidence" value="ECO:0007669"/>
    <property type="project" value="InterPro"/>
</dbReference>
<keyword evidence="3" id="KW-0547">Nucleotide-binding</keyword>
<dbReference type="InterPro" id="IPR050406">
    <property type="entry name" value="FGGY_Carb_Kinase"/>
</dbReference>
<evidence type="ECO:0000256" key="3">
    <source>
        <dbReference type="ARBA" id="ARBA00022741"/>
    </source>
</evidence>
<evidence type="ECO:0000256" key="2">
    <source>
        <dbReference type="ARBA" id="ARBA00022679"/>
    </source>
</evidence>
<reference evidence="9" key="1">
    <citation type="journal article" date="2021" name="PeerJ">
        <title>Extensive microbial diversity within the chicken gut microbiome revealed by metagenomics and culture.</title>
        <authorList>
            <person name="Gilroy R."/>
            <person name="Ravi A."/>
            <person name="Getino M."/>
            <person name="Pursley I."/>
            <person name="Horton D.L."/>
            <person name="Alikhan N.F."/>
            <person name="Baker D."/>
            <person name="Gharbi K."/>
            <person name="Hall N."/>
            <person name="Watson M."/>
            <person name="Adriaenssens E.M."/>
            <person name="Foster-Nyarko E."/>
            <person name="Jarju S."/>
            <person name="Secka A."/>
            <person name="Antonio M."/>
            <person name="Oren A."/>
            <person name="Chaudhuri R.R."/>
            <person name="La Ragione R."/>
            <person name="Hildebrand F."/>
            <person name="Pallen M.J."/>
        </authorList>
    </citation>
    <scope>NUCLEOTIDE SEQUENCE</scope>
    <source>
        <strain evidence="9">1282</strain>
    </source>
</reference>
<dbReference type="Gene3D" id="3.30.420.40">
    <property type="match status" value="2"/>
</dbReference>
<dbReference type="AlphaFoldDB" id="A0A9D1YAW9"/>
<evidence type="ECO:0000313" key="10">
    <source>
        <dbReference type="Proteomes" id="UP000823915"/>
    </source>
</evidence>
<protein>
    <submittedName>
        <fullName evidence="9">Rhamnulokinase</fullName>
    </submittedName>
</protein>
<evidence type="ECO:0000256" key="1">
    <source>
        <dbReference type="ARBA" id="ARBA00009156"/>
    </source>
</evidence>
<evidence type="ECO:0000256" key="4">
    <source>
        <dbReference type="ARBA" id="ARBA00022777"/>
    </source>
</evidence>
<proteinExistence type="inferred from homology"/>
<reference evidence="9" key="2">
    <citation type="submission" date="2021-04" db="EMBL/GenBank/DDBJ databases">
        <authorList>
            <person name="Gilroy R."/>
        </authorList>
    </citation>
    <scope>NUCLEOTIDE SEQUENCE</scope>
    <source>
        <strain evidence="9">1282</strain>
    </source>
</reference>
<dbReference type="Proteomes" id="UP000823915">
    <property type="component" value="Unassembled WGS sequence"/>
</dbReference>
<dbReference type="InterPro" id="IPR013449">
    <property type="entry name" value="Rhamnulokinase"/>
</dbReference>
<dbReference type="GO" id="GO:0019301">
    <property type="term" value="P:rhamnose catabolic process"/>
    <property type="evidence" value="ECO:0007669"/>
    <property type="project" value="InterPro"/>
</dbReference>
<keyword evidence="4" id="KW-0418">Kinase</keyword>
<dbReference type="InterPro" id="IPR018485">
    <property type="entry name" value="FGGY_C"/>
</dbReference>
<dbReference type="PANTHER" id="PTHR43095">
    <property type="entry name" value="SUGAR KINASE"/>
    <property type="match status" value="1"/>
</dbReference>
<accession>A0A9D1YAW9</accession>
<evidence type="ECO:0000259" key="8">
    <source>
        <dbReference type="Pfam" id="PF02782"/>
    </source>
</evidence>
<gene>
    <name evidence="9" type="ORF">H9838_00270</name>
</gene>
<dbReference type="InterPro" id="IPR043129">
    <property type="entry name" value="ATPase_NBD"/>
</dbReference>
<dbReference type="GO" id="GO:0005524">
    <property type="term" value="F:ATP binding"/>
    <property type="evidence" value="ECO:0007669"/>
    <property type="project" value="UniProtKB-KW"/>
</dbReference>
<dbReference type="InterPro" id="IPR018484">
    <property type="entry name" value="FGGY_N"/>
</dbReference>
<evidence type="ECO:0000256" key="6">
    <source>
        <dbReference type="ARBA" id="ARBA00023308"/>
    </source>
</evidence>
<name>A0A9D1YAW9_9FIRM</name>
<sequence>MLRPWKGGRTVAYHLAVDIGASSGRHILGWLEGGLLRTREVYRFENKAERKRGRLCWGLEALGREVIRGLARCRELGHVPETVGVDTWAVDFALLDGKGQILGDTVAYRDSRTQGMDLLAEQLVSPQELYRRTGIQKQIFNTLYQLLAVKAQEPELLDQAESLLLVPDYLHFLLTGKRSQEYTNATTTGLVSGEGKDWDRELLKKLGLPDRLFGPLSLPGTELGSLRPALREELGFDCRVVLPATHDTGSAFLAVPESGGHWATLSSGTWSLLGLELPHPILTEVSRERNFTNEGGYQYRFRYLKNIMGLWMIQNLRREFGSPQGLPGFGELSRWAREAGDFPSRVEVDHQSFLAPASMAQAVGGFCRRTGQPVPETPGELLSCVYHSLAGSYARTVQELEDLTGRRLSGIHIVGGGSQDQYLNQLTANACGLPVTAGPTEGTALGNLLVQMIAAGELKDLEEARKAIGRSFQIKEVLPC</sequence>
<dbReference type="Pfam" id="PF00370">
    <property type="entry name" value="FGGY_N"/>
    <property type="match status" value="1"/>
</dbReference>
<feature type="domain" description="Carbohydrate kinase FGGY C-terminal" evidence="8">
    <location>
        <begin position="264"/>
        <end position="455"/>
    </location>
</feature>